<proteinExistence type="inferred from homology"/>
<evidence type="ECO:0000256" key="1">
    <source>
        <dbReference type="ARBA" id="ARBA00004239"/>
    </source>
</evidence>
<reference evidence="13 14" key="1">
    <citation type="submission" date="2020-11" db="EMBL/GenBank/DDBJ databases">
        <authorList>
            <person name="Wallbank WR R."/>
            <person name="Pardo Diaz C."/>
            <person name="Kozak K."/>
            <person name="Martin S."/>
            <person name="Jiggins C."/>
            <person name="Moest M."/>
            <person name="Warren A I."/>
            <person name="Generalovic N T."/>
            <person name="Byers J.R.P. K."/>
            <person name="Montejo-Kovacevich G."/>
            <person name="Yen C E."/>
        </authorList>
    </citation>
    <scope>NUCLEOTIDE SEQUENCE [LARGE SCALE GENOMIC DNA]</scope>
</reference>
<evidence type="ECO:0000259" key="9">
    <source>
        <dbReference type="PROSITE" id="PS50022"/>
    </source>
</evidence>
<evidence type="ECO:0000259" key="10">
    <source>
        <dbReference type="PROSITE" id="PS50184"/>
    </source>
</evidence>
<organism evidence="13 14">
    <name type="scientific">Hermetia illucens</name>
    <name type="common">Black soldier fly</name>
    <dbReference type="NCBI Taxonomy" id="343691"/>
    <lineage>
        <taxon>Eukaryota</taxon>
        <taxon>Metazoa</taxon>
        <taxon>Ecdysozoa</taxon>
        <taxon>Arthropoda</taxon>
        <taxon>Hexapoda</taxon>
        <taxon>Insecta</taxon>
        <taxon>Pterygota</taxon>
        <taxon>Neoptera</taxon>
        <taxon>Endopterygota</taxon>
        <taxon>Diptera</taxon>
        <taxon>Brachycera</taxon>
        <taxon>Stratiomyomorpha</taxon>
        <taxon>Stratiomyidae</taxon>
        <taxon>Hermetiinae</taxon>
        <taxon>Hermetia</taxon>
    </lineage>
</organism>
<dbReference type="CDD" id="cd19941">
    <property type="entry name" value="TIL"/>
    <property type="match status" value="4"/>
</dbReference>
<dbReference type="Pfam" id="PF08742">
    <property type="entry name" value="C8"/>
    <property type="match status" value="3"/>
</dbReference>
<feature type="disulfide bond" evidence="6">
    <location>
        <begin position="2323"/>
        <end position="2375"/>
    </location>
</feature>
<dbReference type="PROSITE" id="PS50022">
    <property type="entry name" value="FA58C_3"/>
    <property type="match status" value="2"/>
</dbReference>
<evidence type="ECO:0008006" key="15">
    <source>
        <dbReference type="Google" id="ProtNLM"/>
    </source>
</evidence>
<feature type="domain" description="Chitin-binding type-2" evidence="11">
    <location>
        <begin position="396"/>
        <end position="461"/>
    </location>
</feature>
<dbReference type="GO" id="GO:0008061">
    <property type="term" value="F:chitin binding"/>
    <property type="evidence" value="ECO:0007669"/>
    <property type="project" value="InterPro"/>
</dbReference>
<dbReference type="PROSITE" id="PS50940">
    <property type="entry name" value="CHIT_BIND_II"/>
    <property type="match status" value="2"/>
</dbReference>
<feature type="disulfide bond" evidence="6">
    <location>
        <begin position="2319"/>
        <end position="2373"/>
    </location>
</feature>
<name>A0A7R8UJC1_HERIL</name>
<dbReference type="PROSITE" id="PS01185">
    <property type="entry name" value="CTCK_1"/>
    <property type="match status" value="1"/>
</dbReference>
<dbReference type="CDD" id="cd00057">
    <property type="entry name" value="FA58C"/>
    <property type="match status" value="2"/>
</dbReference>
<accession>A0A7R8UJC1</accession>
<dbReference type="EMBL" id="LR899010">
    <property type="protein sequence ID" value="CAD7081730.1"/>
    <property type="molecule type" value="Genomic_DNA"/>
</dbReference>
<dbReference type="InterPro" id="IPR006207">
    <property type="entry name" value="Cys_knot_C"/>
</dbReference>
<dbReference type="PROSITE" id="PS01208">
    <property type="entry name" value="VWFC_1"/>
    <property type="match status" value="1"/>
</dbReference>
<keyword evidence="5" id="KW-0325">Glycoprotein</keyword>
<keyword evidence="3" id="KW-0677">Repeat</keyword>
<evidence type="ECO:0000256" key="2">
    <source>
        <dbReference type="ARBA" id="ARBA00009456"/>
    </source>
</evidence>
<dbReference type="InterPro" id="IPR002919">
    <property type="entry name" value="TIL_dom"/>
</dbReference>
<dbReference type="Pfam" id="PF00754">
    <property type="entry name" value="F5_F8_type_C"/>
    <property type="match status" value="2"/>
</dbReference>
<feature type="domain" description="VWFD" evidence="12">
    <location>
        <begin position="1618"/>
        <end position="1833"/>
    </location>
</feature>
<feature type="domain" description="VWFD" evidence="12">
    <location>
        <begin position="1284"/>
        <end position="1463"/>
    </location>
</feature>
<evidence type="ECO:0000259" key="11">
    <source>
        <dbReference type="PROSITE" id="PS50940"/>
    </source>
</evidence>
<feature type="domain" description="VWFC" evidence="10">
    <location>
        <begin position="1990"/>
        <end position="2057"/>
    </location>
</feature>
<dbReference type="InterPro" id="IPR008979">
    <property type="entry name" value="Galactose-bd-like_sf"/>
</dbReference>
<dbReference type="InterPro" id="IPR036508">
    <property type="entry name" value="Chitin-bd_dom_sf"/>
</dbReference>
<dbReference type="PROSITE" id="PS01225">
    <property type="entry name" value="CTCK_2"/>
    <property type="match status" value="1"/>
</dbReference>
<protein>
    <recommendedName>
        <fullName evidence="15">Hemocytin</fullName>
    </recommendedName>
</protein>
<dbReference type="SMART" id="SM00214">
    <property type="entry name" value="VWC"/>
    <property type="match status" value="5"/>
</dbReference>
<dbReference type="PANTHER" id="PTHR11339:SF402">
    <property type="entry name" value="VWFD DOMAIN-CONTAINING PROTEIN"/>
    <property type="match status" value="1"/>
</dbReference>
<dbReference type="PANTHER" id="PTHR11339">
    <property type="entry name" value="EXTRACELLULAR MATRIX GLYCOPROTEIN RELATED"/>
    <property type="match status" value="1"/>
</dbReference>
<feature type="domain" description="CTCK" evidence="8">
    <location>
        <begin position="2283"/>
        <end position="2379"/>
    </location>
</feature>
<keyword evidence="4 6" id="KW-1015">Disulfide bond</keyword>
<dbReference type="Gene3D" id="2.60.120.260">
    <property type="entry name" value="Galactose-binding domain-like"/>
    <property type="match status" value="2"/>
</dbReference>
<dbReference type="SMART" id="SM00216">
    <property type="entry name" value="VWD"/>
    <property type="match status" value="2"/>
</dbReference>
<sequence>PCHSEVSIDRYFKRCIFDACACDKGGDCECLCTAIAAYADECASKGTPIKWRSPEFCPMQCDESCSVYSSCISACPLETCDNYLEHDQFKKMCSSEACVEGCSIKPCKEGYVYSNSSYTECVPKKNCKPICMEKDGTIYYEGDIIRADECHTCRCSRQKEMCSGAPCSQTQTPEMTAATERLFAMEESQCTEGWTDWSNADPAPSSKKTKGGRPSLMKQNDIEPIPKFLSALSLFGFGSCAPQFMKKIECRVVGTNQSVKDTEDNSYCSLEKGLICIGPCHDYEIRVYCDCGRMTTAIESFTEASTKSSMCSMTDPFVEYPDDCFKFQLCEQQADGSWDYVEKTCGPTMMFNPVTKSCDWKSSVQEIKPFCKKYAPELVTTTEQSLKTSVSEKIPIKNCDPETPHVEYPGDCFKFRHCVQQSDHSWQYTEKTCGPTMMFNPSKLVCDWPANVLKIKPQCGTIEPFEEAKQCPEGQEMSDCGIPCGKACHYYQKQLYEQQLCKPYSASCEPGCIEEGLSMHCNHNELRRDKRTCVKISDCPCMSHSGKFVKPNDIFEESECEICQCLDNSYVCSKLPCEKEELVLGFTTPSVEEVEISDLVTEKSVIVPTVVTPPKKCSLEMLAPVIDGDTKLPDSVFTASSILGSSFLPQFSRLNSRPTETASGSWSPMLNEPTQYLQITLPKAIPLYGVIMQGSPIFDQYVTSFKILYSFDGDAFHYVTDESSAPQLFNGPIDPRTPIQSIFKVPIEAKIVRICPIKWHGGISIRVELLGCSRRSDTQVEDSQTETTTSTPFTEDLTQIIIEDNVEPLCDEPMGIENGEMSPRQVSSSSIRPNYKGEVPNLLELLKLTSPNGWQPTLNSPNEFIMFDFLELRNITGLKTQGGQQGWVTAFSLLYSNNGYIWNQILTKNGVPKIFLSNNDAETPKTNYFKYPIQTRYIKIAPIKWENVIEMKVEPLGCFIPYSEVKEPIVEVDTKLPIESIKICPVCPGVDMSMDFPDGSACKCEPPKFWNGKACSDRSQCPCFVGHIRYDVGAQYQSDDCSQCVCVLGGVPQCKPQKCPPCKEGLRPGKSINCACTCESCPEFQKLCPTSGDCILESFWCNGIQDCADDELNCTQVEFSVKETPNRTDNLNITKVCPEPQCPPGMKIESKKSRRKMSPIFESSFKSSRKGGLHGNKYQQMSKSARKINFIKTKQDSKKKGKLFKKLKFLSAEIYNETSADDSCFEFTCTPLSRPVITKDKKQIVRCPNPECPSEYYIEEELTLATRPNECPKYTCVLRPQKDAVCLINGRSFKTFDGTEYKYEICNHTLARDMINQKWSIILVKNCSEGGFICRKQLIVNNFEENLTLVLNTDLTVTIGQFKFLARQLEKSPLIKSTFEISQPGNAILLISMPYGFWLSYDTGGNVKIGVSSKIIGAVDGLCGYFNDIIDDDKSLPNGTITDSTMEFGDSWFIGFESNEICKPQACAKDIQKAALEICNSIRDEIFRSCESAVDYNRYISKCIESTCDCMKSSKEEHDIARKQCKCDILGTFVRECIASKPNLDIPNWRLTFGCEIACSPPFVYNDCFKRKCEPSCENMKAGSCPPIPNVCFAGCYCPEGMVREGKKCIPISECMDCNCDGFGKSKYITFDRQNFTFEGNCTYLLSRNILPNEPNTFEVYVKLGSCKIHDQKHIPKTKSKFKQRKLPSGSNGCILGLYILNEKHTVQLQKDIKGKFNISIDGDHIESLPFKADWIHMKETTGQEILVSLIRATVQIMVTYPDLAFTIRLPSAKYGSKLEGLCGDCNGDPYNDLQINPKQQQETTPELTIENIVDSWQNDKLYLGSDEKIACSSKQQSLEECVPPPTEKDPCMKIMDQDIFGQCHILVDPTMYASACQDEICKAGNSENVICETLSAYAKECFRHGICIDWRKAELCPFKCPSGLNYKPCSCIKTCDVIKERGISKTIKLGTKSSLKNIESQKLCTLTQMEGCICPDGQVLNGTKCIREQQCVQCDDGHYAGDTWRADKCTECNCDTRGKIICTKQECSVIEKICEDGFTPVETSDSDACCSKFICVPIPTVPTPITCPKPLMPACGPDQLKKSKTGPDNCVQYFCECKPFSECAPANFQMAARKPFHEIIEKKEEGNCCREFLCVPPKDACLVPTNDTTLLKKIGEKWHSNQPCLSYTCSYGPDGLPLVIGEKKVCETTCNEGFEYIVEEGKCCGNCIQTMCNYNQTFYKPGDIWYSDDNCTTFKCEIRETNFFIEVSTETCPDVATCPDNQKYEDGCCIRCKLQPDSQKNCLPVSMVDTETVGIIQIYEGKHGLCKNKDVIYGFTECQGSCSSGSKFNPATHIQETFCHCCKPEKYDLLPVTLKCNDGSTTTKQIQIPSSCSCSPCSENIPFSEVDAEYVKIGKGVDAKKKYSTKNRGAKKG</sequence>
<dbReference type="InterPro" id="IPR036084">
    <property type="entry name" value="Ser_inhib-like_sf"/>
</dbReference>
<dbReference type="InterPro" id="IPR050780">
    <property type="entry name" value="Mucin_vWF_Thrombospondin_sf"/>
</dbReference>
<evidence type="ECO:0000259" key="8">
    <source>
        <dbReference type="PROSITE" id="PS01225"/>
    </source>
</evidence>
<dbReference type="Pfam" id="PF00094">
    <property type="entry name" value="VWD"/>
    <property type="match status" value="2"/>
</dbReference>
<dbReference type="SUPFAM" id="SSF57567">
    <property type="entry name" value="Serine protease inhibitors"/>
    <property type="match status" value="1"/>
</dbReference>
<dbReference type="InterPro" id="IPR001007">
    <property type="entry name" value="VWF_dom"/>
</dbReference>
<dbReference type="SUPFAM" id="SSF57625">
    <property type="entry name" value="Invertebrate chitin-binding proteins"/>
    <property type="match status" value="2"/>
</dbReference>
<dbReference type="CDD" id="cd00112">
    <property type="entry name" value="LDLa"/>
    <property type="match status" value="1"/>
</dbReference>
<keyword evidence="14" id="KW-1185">Reference proteome</keyword>
<dbReference type="Proteomes" id="UP000594454">
    <property type="component" value="Chromosome 2"/>
</dbReference>
<evidence type="ECO:0000256" key="6">
    <source>
        <dbReference type="PROSITE-ProRule" id="PRU00039"/>
    </source>
</evidence>
<dbReference type="GO" id="GO:0031012">
    <property type="term" value="C:extracellular matrix"/>
    <property type="evidence" value="ECO:0007669"/>
    <property type="project" value="TreeGrafter"/>
</dbReference>
<dbReference type="SMART" id="SM00041">
    <property type="entry name" value="CT"/>
    <property type="match status" value="1"/>
</dbReference>
<dbReference type="SUPFAM" id="SSF49785">
    <property type="entry name" value="Galactose-binding domain-like"/>
    <property type="match status" value="2"/>
</dbReference>
<feature type="domain" description="Chitin-binding type-2" evidence="11">
    <location>
        <begin position="308"/>
        <end position="373"/>
    </location>
</feature>
<dbReference type="Gene3D" id="2.10.25.10">
    <property type="entry name" value="Laminin"/>
    <property type="match status" value="3"/>
</dbReference>
<comment type="similarity">
    <text evidence="2">Belongs to the thrombospondin family.</text>
</comment>
<dbReference type="SMART" id="SM00832">
    <property type="entry name" value="C8"/>
    <property type="match status" value="3"/>
</dbReference>
<dbReference type="OrthoDB" id="6262482at2759"/>
<evidence type="ECO:0000256" key="3">
    <source>
        <dbReference type="ARBA" id="ARBA00022737"/>
    </source>
</evidence>
<comment type="caution">
    <text evidence="6">Lacks conserved residue(s) required for the propagation of feature annotation.</text>
</comment>
<dbReference type="PROSITE" id="PS50184">
    <property type="entry name" value="VWFC_2"/>
    <property type="match status" value="1"/>
</dbReference>
<evidence type="ECO:0000256" key="7">
    <source>
        <dbReference type="SAM" id="MobiDB-lite"/>
    </source>
</evidence>
<dbReference type="SMART" id="SM00494">
    <property type="entry name" value="ChtBD2"/>
    <property type="match status" value="2"/>
</dbReference>
<dbReference type="InParanoid" id="A0A7R8UJC1"/>
<evidence type="ECO:0000313" key="14">
    <source>
        <dbReference type="Proteomes" id="UP000594454"/>
    </source>
</evidence>
<dbReference type="InterPro" id="IPR002557">
    <property type="entry name" value="Chitin-bd_dom"/>
</dbReference>
<feature type="region of interest" description="Disordered" evidence="7">
    <location>
        <begin position="194"/>
        <end position="219"/>
    </location>
</feature>
<dbReference type="InterPro" id="IPR014853">
    <property type="entry name" value="VWF/SSPO/ZAN-like_Cys-rich_dom"/>
</dbReference>
<gene>
    <name evidence="13" type="ORF">HERILL_LOCUS4823</name>
</gene>
<dbReference type="SUPFAM" id="SSF57603">
    <property type="entry name" value="FnI-like domain"/>
    <property type="match status" value="1"/>
</dbReference>
<feature type="non-terminal residue" evidence="13">
    <location>
        <position position="1"/>
    </location>
</feature>
<evidence type="ECO:0000259" key="12">
    <source>
        <dbReference type="PROSITE" id="PS51233"/>
    </source>
</evidence>
<evidence type="ECO:0000256" key="5">
    <source>
        <dbReference type="ARBA" id="ARBA00023180"/>
    </source>
</evidence>
<dbReference type="FunCoup" id="A0A7R8UJC1">
    <property type="interactions" value="19"/>
</dbReference>
<dbReference type="GO" id="GO:0005615">
    <property type="term" value="C:extracellular space"/>
    <property type="evidence" value="ECO:0007669"/>
    <property type="project" value="TreeGrafter"/>
</dbReference>
<evidence type="ECO:0000256" key="4">
    <source>
        <dbReference type="ARBA" id="ARBA00023157"/>
    </source>
</evidence>
<dbReference type="InterPro" id="IPR001846">
    <property type="entry name" value="VWF_type-D"/>
</dbReference>
<feature type="domain" description="F5/8 type C" evidence="9">
    <location>
        <begin position="810"/>
        <end position="958"/>
    </location>
</feature>
<dbReference type="PROSITE" id="PS51233">
    <property type="entry name" value="VWFD"/>
    <property type="match status" value="2"/>
</dbReference>
<dbReference type="InterPro" id="IPR002172">
    <property type="entry name" value="LDrepeatLR_classA_rpt"/>
</dbReference>
<dbReference type="Pfam" id="PF01826">
    <property type="entry name" value="TIL"/>
    <property type="match status" value="1"/>
</dbReference>
<feature type="domain" description="F5/8 type C" evidence="9">
    <location>
        <begin position="617"/>
        <end position="772"/>
    </location>
</feature>
<comment type="subcellular location">
    <subcellularLocation>
        <location evidence="1">Secreted</location>
        <location evidence="1">Extracellular space</location>
    </subcellularLocation>
</comment>
<evidence type="ECO:0000313" key="13">
    <source>
        <dbReference type="EMBL" id="CAD7081730.1"/>
    </source>
</evidence>
<dbReference type="InterPro" id="IPR000421">
    <property type="entry name" value="FA58C"/>
</dbReference>
<dbReference type="SMART" id="SM00231">
    <property type="entry name" value="FA58C"/>
    <property type="match status" value="2"/>
</dbReference>
<dbReference type="SMART" id="SM00192">
    <property type="entry name" value="LDLa"/>
    <property type="match status" value="1"/>
</dbReference>